<keyword evidence="3" id="KW-1003">Cell membrane</keyword>
<dbReference type="InterPro" id="IPR047196">
    <property type="entry name" value="YidC_ALB_C"/>
</dbReference>
<evidence type="ECO:0000256" key="9">
    <source>
        <dbReference type="RuleBase" id="RU003945"/>
    </source>
</evidence>
<dbReference type="Pfam" id="PF02096">
    <property type="entry name" value="60KD_IMP"/>
    <property type="match status" value="1"/>
</dbReference>
<gene>
    <name evidence="12" type="ORF">SAMN05660742_11638</name>
</gene>
<dbReference type="CDD" id="cd20070">
    <property type="entry name" value="5TM_YidC_Alb3"/>
    <property type="match status" value="1"/>
</dbReference>
<feature type="domain" description="Membrane insertase YidC/Oxa/ALB C-terminal" evidence="11">
    <location>
        <begin position="28"/>
        <end position="206"/>
    </location>
</feature>
<sequence>MFDYFIGFMQSLVTFFYDITADFGFPSYGLAIILFTVVIKALLFPLTAKQMKSMQAMKLLGPQMKVLQEKYKNDKQEQQKAIAELYKTTGINPLAGCLPMIVQMPILSGMFYALQSFKYLSHPGFLWIRNLSAVDHFYILPVLAVLTTYFSSRQSSLGAANSNPGGKAMLLVMPLFIGFMTLRFPAGLGLYWIVSNVMQLIQMRLLQTKEAPVV</sequence>
<keyword evidence="2" id="KW-0813">Transport</keyword>
<evidence type="ECO:0000313" key="13">
    <source>
        <dbReference type="Proteomes" id="UP000199662"/>
    </source>
</evidence>
<dbReference type="InterPro" id="IPR001708">
    <property type="entry name" value="YidC/ALB3/OXA1/COX18"/>
</dbReference>
<feature type="transmembrane region" description="Helical" evidence="10">
    <location>
        <begin position="94"/>
        <end position="114"/>
    </location>
</feature>
<dbReference type="GO" id="GO:0051205">
    <property type="term" value="P:protein insertion into membrane"/>
    <property type="evidence" value="ECO:0007669"/>
    <property type="project" value="TreeGrafter"/>
</dbReference>
<evidence type="ECO:0000256" key="2">
    <source>
        <dbReference type="ARBA" id="ARBA00022448"/>
    </source>
</evidence>
<name>A0A1H7BEX8_9FIRM</name>
<evidence type="ECO:0000256" key="8">
    <source>
        <dbReference type="ARBA" id="ARBA00023186"/>
    </source>
</evidence>
<evidence type="ECO:0000256" key="3">
    <source>
        <dbReference type="ARBA" id="ARBA00022475"/>
    </source>
</evidence>
<evidence type="ECO:0000256" key="4">
    <source>
        <dbReference type="ARBA" id="ARBA00022692"/>
    </source>
</evidence>
<evidence type="ECO:0000256" key="1">
    <source>
        <dbReference type="ARBA" id="ARBA00004651"/>
    </source>
</evidence>
<accession>A0A1H7BEX8</accession>
<organism evidence="12 13">
    <name type="scientific">Propionispira arboris</name>
    <dbReference type="NCBI Taxonomy" id="84035"/>
    <lineage>
        <taxon>Bacteria</taxon>
        <taxon>Bacillati</taxon>
        <taxon>Bacillota</taxon>
        <taxon>Negativicutes</taxon>
        <taxon>Selenomonadales</taxon>
        <taxon>Selenomonadaceae</taxon>
        <taxon>Propionispira</taxon>
    </lineage>
</organism>
<evidence type="ECO:0000259" key="11">
    <source>
        <dbReference type="Pfam" id="PF02096"/>
    </source>
</evidence>
<dbReference type="PANTHER" id="PTHR12428:SF65">
    <property type="entry name" value="CYTOCHROME C OXIDASE ASSEMBLY PROTEIN COX18, MITOCHONDRIAL"/>
    <property type="match status" value="1"/>
</dbReference>
<dbReference type="RefSeq" id="WP_425438922.1">
    <property type="nucleotide sequence ID" value="NZ_FNZK01000016.1"/>
</dbReference>
<dbReference type="GO" id="GO:0015031">
    <property type="term" value="P:protein transport"/>
    <property type="evidence" value="ECO:0007669"/>
    <property type="project" value="UniProtKB-KW"/>
</dbReference>
<keyword evidence="6 10" id="KW-1133">Transmembrane helix</keyword>
<reference evidence="12 13" key="1">
    <citation type="submission" date="2016-10" db="EMBL/GenBank/DDBJ databases">
        <authorList>
            <person name="de Groot N.N."/>
        </authorList>
    </citation>
    <scope>NUCLEOTIDE SEQUENCE [LARGE SCALE GENOMIC DNA]</scope>
    <source>
        <strain evidence="12 13">DSM 2179</strain>
    </source>
</reference>
<evidence type="ECO:0000256" key="7">
    <source>
        <dbReference type="ARBA" id="ARBA00023136"/>
    </source>
</evidence>
<keyword evidence="13" id="KW-1185">Reference proteome</keyword>
<dbReference type="PANTHER" id="PTHR12428">
    <property type="entry name" value="OXA1"/>
    <property type="match status" value="1"/>
</dbReference>
<comment type="subcellular location">
    <subcellularLocation>
        <location evidence="1">Cell membrane</location>
        <topology evidence="1">Multi-pass membrane protein</topology>
    </subcellularLocation>
    <subcellularLocation>
        <location evidence="9">Membrane</location>
        <topology evidence="9">Multi-pass membrane protein</topology>
    </subcellularLocation>
</comment>
<protein>
    <submittedName>
        <fullName evidence="12">YidC/Oxa1 family membrane protein insertase</fullName>
    </submittedName>
</protein>
<keyword evidence="5" id="KW-0653">Protein transport</keyword>
<evidence type="ECO:0000256" key="5">
    <source>
        <dbReference type="ARBA" id="ARBA00022927"/>
    </source>
</evidence>
<dbReference type="Proteomes" id="UP000199662">
    <property type="component" value="Unassembled WGS sequence"/>
</dbReference>
<evidence type="ECO:0000256" key="10">
    <source>
        <dbReference type="SAM" id="Phobius"/>
    </source>
</evidence>
<dbReference type="GO" id="GO:0032977">
    <property type="term" value="F:membrane insertase activity"/>
    <property type="evidence" value="ECO:0007669"/>
    <property type="project" value="InterPro"/>
</dbReference>
<feature type="transmembrane region" description="Helical" evidence="10">
    <location>
        <begin position="28"/>
        <end position="48"/>
    </location>
</feature>
<dbReference type="GO" id="GO:0005886">
    <property type="term" value="C:plasma membrane"/>
    <property type="evidence" value="ECO:0007669"/>
    <property type="project" value="UniProtKB-SubCell"/>
</dbReference>
<dbReference type="EMBL" id="FNZK01000016">
    <property type="protein sequence ID" value="SEJ75736.1"/>
    <property type="molecule type" value="Genomic_DNA"/>
</dbReference>
<keyword evidence="7 10" id="KW-0472">Membrane</keyword>
<proteinExistence type="inferred from homology"/>
<keyword evidence="8" id="KW-0143">Chaperone</keyword>
<comment type="similarity">
    <text evidence="9">Belongs to the OXA1/ALB3/YidC family.</text>
</comment>
<dbReference type="STRING" id="84035.SAMN05660742_11638"/>
<dbReference type="InterPro" id="IPR028055">
    <property type="entry name" value="YidC/Oxa/ALB_C"/>
</dbReference>
<evidence type="ECO:0000256" key="6">
    <source>
        <dbReference type="ARBA" id="ARBA00022989"/>
    </source>
</evidence>
<dbReference type="NCBIfam" id="TIGR03592">
    <property type="entry name" value="yidC_oxa1_cterm"/>
    <property type="match status" value="1"/>
</dbReference>
<evidence type="ECO:0000313" key="12">
    <source>
        <dbReference type="EMBL" id="SEJ75736.1"/>
    </source>
</evidence>
<keyword evidence="4 9" id="KW-0812">Transmembrane</keyword>
<dbReference type="AlphaFoldDB" id="A0A1H7BEX8"/>
<feature type="transmembrane region" description="Helical" evidence="10">
    <location>
        <begin position="170"/>
        <end position="194"/>
    </location>
</feature>